<dbReference type="InterPro" id="IPR018060">
    <property type="entry name" value="HTH_AraC"/>
</dbReference>
<dbReference type="EMBL" id="FQZV01000005">
    <property type="protein sequence ID" value="SHI70180.1"/>
    <property type="molecule type" value="Genomic_DNA"/>
</dbReference>
<dbReference type="Gene3D" id="1.10.10.60">
    <property type="entry name" value="Homeodomain-like"/>
    <property type="match status" value="2"/>
</dbReference>
<dbReference type="Pfam" id="PF02311">
    <property type="entry name" value="AraC_binding"/>
    <property type="match status" value="1"/>
</dbReference>
<dbReference type="Pfam" id="PF12833">
    <property type="entry name" value="HTH_18"/>
    <property type="match status" value="1"/>
</dbReference>
<dbReference type="InterPro" id="IPR003313">
    <property type="entry name" value="AraC-bd"/>
</dbReference>
<dbReference type="STRING" id="1121919.SAMN02745975_00433"/>
<proteinExistence type="predicted"/>
<feature type="domain" description="HTH araC/xylS-type" evidence="4">
    <location>
        <begin position="181"/>
        <end position="279"/>
    </location>
</feature>
<name>A0A1M6DAM1_9FIRM</name>
<keyword evidence="1" id="KW-0805">Transcription regulation</keyword>
<evidence type="ECO:0000313" key="6">
    <source>
        <dbReference type="Proteomes" id="UP000184536"/>
    </source>
</evidence>
<organism evidence="5 6">
    <name type="scientific">Geosporobacter subterraneus DSM 17957</name>
    <dbReference type="NCBI Taxonomy" id="1121919"/>
    <lineage>
        <taxon>Bacteria</taxon>
        <taxon>Bacillati</taxon>
        <taxon>Bacillota</taxon>
        <taxon>Clostridia</taxon>
        <taxon>Peptostreptococcales</taxon>
        <taxon>Thermotaleaceae</taxon>
        <taxon>Geosporobacter</taxon>
    </lineage>
</organism>
<dbReference type="PANTHER" id="PTHR43280">
    <property type="entry name" value="ARAC-FAMILY TRANSCRIPTIONAL REGULATOR"/>
    <property type="match status" value="1"/>
</dbReference>
<dbReference type="InterPro" id="IPR009057">
    <property type="entry name" value="Homeodomain-like_sf"/>
</dbReference>
<dbReference type="PROSITE" id="PS01124">
    <property type="entry name" value="HTH_ARAC_FAMILY_2"/>
    <property type="match status" value="1"/>
</dbReference>
<dbReference type="PANTHER" id="PTHR43280:SF28">
    <property type="entry name" value="HTH-TYPE TRANSCRIPTIONAL ACTIVATOR RHAS"/>
    <property type="match status" value="1"/>
</dbReference>
<evidence type="ECO:0000256" key="2">
    <source>
        <dbReference type="ARBA" id="ARBA00023125"/>
    </source>
</evidence>
<reference evidence="6" key="1">
    <citation type="submission" date="2016-11" db="EMBL/GenBank/DDBJ databases">
        <authorList>
            <person name="Varghese N."/>
            <person name="Submissions S."/>
        </authorList>
    </citation>
    <scope>NUCLEOTIDE SEQUENCE [LARGE SCALE GENOMIC DNA]</scope>
    <source>
        <strain evidence="6">DSM 17957</strain>
    </source>
</reference>
<dbReference type="Proteomes" id="UP000184536">
    <property type="component" value="Unassembled WGS sequence"/>
</dbReference>
<protein>
    <submittedName>
        <fullName evidence="5">AraC-type DNA-binding protein</fullName>
    </submittedName>
</protein>
<dbReference type="PRINTS" id="PR00032">
    <property type="entry name" value="HTHARAC"/>
</dbReference>
<dbReference type="InterPro" id="IPR018062">
    <property type="entry name" value="HTH_AraC-typ_CS"/>
</dbReference>
<dbReference type="GO" id="GO:0043565">
    <property type="term" value="F:sequence-specific DNA binding"/>
    <property type="evidence" value="ECO:0007669"/>
    <property type="project" value="InterPro"/>
</dbReference>
<evidence type="ECO:0000313" key="5">
    <source>
        <dbReference type="EMBL" id="SHI70180.1"/>
    </source>
</evidence>
<dbReference type="GO" id="GO:0003700">
    <property type="term" value="F:DNA-binding transcription factor activity"/>
    <property type="evidence" value="ECO:0007669"/>
    <property type="project" value="InterPro"/>
</dbReference>
<evidence type="ECO:0000259" key="4">
    <source>
        <dbReference type="PROSITE" id="PS01124"/>
    </source>
</evidence>
<dbReference type="AlphaFoldDB" id="A0A1M6DAM1"/>
<keyword evidence="2 5" id="KW-0238">DNA-binding</keyword>
<evidence type="ECO:0000256" key="3">
    <source>
        <dbReference type="ARBA" id="ARBA00023163"/>
    </source>
</evidence>
<dbReference type="Gene3D" id="2.60.120.10">
    <property type="entry name" value="Jelly Rolls"/>
    <property type="match status" value="1"/>
</dbReference>
<dbReference type="SUPFAM" id="SSF46689">
    <property type="entry name" value="Homeodomain-like"/>
    <property type="match status" value="2"/>
</dbReference>
<accession>A0A1M6DAM1</accession>
<evidence type="ECO:0000256" key="1">
    <source>
        <dbReference type="ARBA" id="ARBA00023015"/>
    </source>
</evidence>
<dbReference type="SUPFAM" id="SSF51215">
    <property type="entry name" value="Regulatory protein AraC"/>
    <property type="match status" value="1"/>
</dbReference>
<dbReference type="InterPro" id="IPR037923">
    <property type="entry name" value="HTH-like"/>
</dbReference>
<sequence length="282" mass="33443">MREINIDFQCPDNAFYFSHRKVFGQFTMHAHHFHDQYEVYYLLSGERHYFIKDRVFHVKPGTLVIINEYDLHKTTDADSEDHVRILINFTKNYFAASPHVNELLIKLFTKNNFVIPFSPADRQYVEALLYKMTHEVQNKAIGFEVSLQALLMELLVYAVRYIEENRNHKLEHPSPMHEKISEIVQYINNNYNTPLCLPSVSKKFFISQYYLSRVFKQATGFTFIEYVNSIRVREAQRLLRESGDKVIDIAEKVGFKNVAHFGRVFKKITNFSPLNYRNLNKR</sequence>
<keyword evidence="6" id="KW-1185">Reference proteome</keyword>
<dbReference type="InterPro" id="IPR014710">
    <property type="entry name" value="RmlC-like_jellyroll"/>
</dbReference>
<dbReference type="RefSeq" id="WP_110939725.1">
    <property type="nucleotide sequence ID" value="NZ_FQZV01000005.1"/>
</dbReference>
<dbReference type="SMART" id="SM00342">
    <property type="entry name" value="HTH_ARAC"/>
    <property type="match status" value="1"/>
</dbReference>
<dbReference type="OrthoDB" id="9782911at2"/>
<dbReference type="InterPro" id="IPR020449">
    <property type="entry name" value="Tscrpt_reg_AraC-type_HTH"/>
</dbReference>
<dbReference type="PROSITE" id="PS00041">
    <property type="entry name" value="HTH_ARAC_FAMILY_1"/>
    <property type="match status" value="1"/>
</dbReference>
<gene>
    <name evidence="5" type="ORF">SAMN02745975_00433</name>
</gene>
<keyword evidence="3" id="KW-0804">Transcription</keyword>